<evidence type="ECO:0000256" key="7">
    <source>
        <dbReference type="ARBA" id="ARBA00023242"/>
    </source>
</evidence>
<feature type="region of interest" description="Disordered" evidence="9">
    <location>
        <begin position="448"/>
        <end position="467"/>
    </location>
</feature>
<dbReference type="EMBL" id="CAWYQH010000024">
    <property type="protein sequence ID" value="CAK8675945.1"/>
    <property type="molecule type" value="Genomic_DNA"/>
</dbReference>
<evidence type="ECO:0000256" key="1">
    <source>
        <dbReference type="ARBA" id="ARBA00004123"/>
    </source>
</evidence>
<dbReference type="PANTHER" id="PTHR15528:SF11">
    <property type="entry name" value="FI18188P1"/>
    <property type="match status" value="1"/>
</dbReference>
<comment type="subcellular location">
    <subcellularLocation>
        <location evidence="1">Nucleus</location>
    </subcellularLocation>
</comment>
<feature type="compositionally biased region" description="Low complexity" evidence="9">
    <location>
        <begin position="1492"/>
        <end position="1510"/>
    </location>
</feature>
<dbReference type="SUPFAM" id="SSF54928">
    <property type="entry name" value="RNA-binding domain, RBD"/>
    <property type="match status" value="1"/>
</dbReference>
<feature type="compositionally biased region" description="Basic residues" evidence="9">
    <location>
        <begin position="1481"/>
        <end position="1491"/>
    </location>
</feature>
<dbReference type="InterPro" id="IPR000504">
    <property type="entry name" value="RRM_dom"/>
</dbReference>
<dbReference type="InterPro" id="IPR035979">
    <property type="entry name" value="RBD_domain_sf"/>
</dbReference>
<evidence type="ECO:0000256" key="3">
    <source>
        <dbReference type="ARBA" id="ARBA00022884"/>
    </source>
</evidence>
<proteinExistence type="predicted"/>
<evidence type="ECO:0000259" key="10">
    <source>
        <dbReference type="PROSITE" id="PS50102"/>
    </source>
</evidence>
<dbReference type="PROSITE" id="PS50102">
    <property type="entry name" value="RRM"/>
    <property type="match status" value="1"/>
</dbReference>
<evidence type="ECO:0000313" key="11">
    <source>
        <dbReference type="EMBL" id="CAK8675945.1"/>
    </source>
</evidence>
<dbReference type="Proteomes" id="UP001642483">
    <property type="component" value="Unassembled WGS sequence"/>
</dbReference>
<feature type="region of interest" description="Disordered" evidence="9">
    <location>
        <begin position="1481"/>
        <end position="1575"/>
    </location>
</feature>
<dbReference type="PANTHER" id="PTHR15528">
    <property type="entry name" value="PEROXISOME PROLIFERATOR ACTIVATED RECEPTOR GAMMA COACTIVATOR 1 PGC-1 -RELATED"/>
    <property type="match status" value="1"/>
</dbReference>
<feature type="compositionally biased region" description="Polar residues" evidence="9">
    <location>
        <begin position="941"/>
        <end position="967"/>
    </location>
</feature>
<organism evidence="11 12">
    <name type="scientific">Clavelina lepadiformis</name>
    <name type="common">Light-bulb sea squirt</name>
    <name type="synonym">Ascidia lepadiformis</name>
    <dbReference type="NCBI Taxonomy" id="159417"/>
    <lineage>
        <taxon>Eukaryota</taxon>
        <taxon>Metazoa</taxon>
        <taxon>Chordata</taxon>
        <taxon>Tunicata</taxon>
        <taxon>Ascidiacea</taxon>
        <taxon>Aplousobranchia</taxon>
        <taxon>Clavelinidae</taxon>
        <taxon>Clavelina</taxon>
    </lineage>
</organism>
<feature type="region of interest" description="Disordered" evidence="9">
    <location>
        <begin position="350"/>
        <end position="374"/>
    </location>
</feature>
<evidence type="ECO:0000256" key="4">
    <source>
        <dbReference type="ARBA" id="ARBA00023015"/>
    </source>
</evidence>
<accession>A0ABP0FBV9</accession>
<keyword evidence="2" id="KW-0597">Phosphoprotein</keyword>
<dbReference type="Pfam" id="PF00076">
    <property type="entry name" value="RRM_1"/>
    <property type="match status" value="1"/>
</dbReference>
<evidence type="ECO:0000256" key="8">
    <source>
        <dbReference type="PROSITE-ProRule" id="PRU00176"/>
    </source>
</evidence>
<dbReference type="InterPro" id="IPR012677">
    <property type="entry name" value="Nucleotide-bd_a/b_plait_sf"/>
</dbReference>
<feature type="region of interest" description="Disordered" evidence="9">
    <location>
        <begin position="167"/>
        <end position="188"/>
    </location>
</feature>
<feature type="region of interest" description="Disordered" evidence="9">
    <location>
        <begin position="1377"/>
        <end position="1427"/>
    </location>
</feature>
<protein>
    <recommendedName>
        <fullName evidence="10">RRM domain-containing protein</fullName>
    </recommendedName>
</protein>
<feature type="compositionally biased region" description="Polar residues" evidence="9">
    <location>
        <begin position="838"/>
        <end position="848"/>
    </location>
</feature>
<keyword evidence="5" id="KW-0010">Activator</keyword>
<feature type="compositionally biased region" description="Low complexity" evidence="9">
    <location>
        <begin position="365"/>
        <end position="374"/>
    </location>
</feature>
<comment type="caution">
    <text evidence="11">The sequence shown here is derived from an EMBL/GenBank/DDBJ whole genome shotgun (WGS) entry which is preliminary data.</text>
</comment>
<feature type="domain" description="RRM" evidence="10">
    <location>
        <begin position="1578"/>
        <end position="1653"/>
    </location>
</feature>
<dbReference type="InterPro" id="IPR034605">
    <property type="entry name" value="PGC-1"/>
</dbReference>
<name>A0ABP0FBV9_CLALP</name>
<evidence type="ECO:0000256" key="2">
    <source>
        <dbReference type="ARBA" id="ARBA00022553"/>
    </source>
</evidence>
<keyword evidence="4" id="KW-0805">Transcription regulation</keyword>
<feature type="region of interest" description="Disordered" evidence="9">
    <location>
        <begin position="838"/>
        <end position="869"/>
    </location>
</feature>
<feature type="compositionally biased region" description="Basic residues" evidence="9">
    <location>
        <begin position="1404"/>
        <end position="1424"/>
    </location>
</feature>
<feature type="compositionally biased region" description="Basic and acidic residues" evidence="9">
    <location>
        <begin position="1555"/>
        <end position="1575"/>
    </location>
</feature>
<feature type="compositionally biased region" description="Polar residues" evidence="9">
    <location>
        <begin position="857"/>
        <end position="869"/>
    </location>
</feature>
<evidence type="ECO:0000256" key="9">
    <source>
        <dbReference type="SAM" id="MobiDB-lite"/>
    </source>
</evidence>
<dbReference type="SMART" id="SM00360">
    <property type="entry name" value="RRM"/>
    <property type="match status" value="1"/>
</dbReference>
<keyword evidence="7" id="KW-0539">Nucleus</keyword>
<reference evidence="11 12" key="1">
    <citation type="submission" date="2024-02" db="EMBL/GenBank/DDBJ databases">
        <authorList>
            <person name="Daric V."/>
            <person name="Darras S."/>
        </authorList>
    </citation>
    <scope>NUCLEOTIDE SEQUENCE [LARGE SCALE GENOMIC DNA]</scope>
</reference>
<keyword evidence="3 8" id="KW-0694">RNA-binding</keyword>
<feature type="compositionally biased region" description="Polar residues" evidence="9">
    <location>
        <begin position="448"/>
        <end position="463"/>
    </location>
</feature>
<gene>
    <name evidence="11" type="ORF">CVLEPA_LOCUS5463</name>
</gene>
<feature type="region of interest" description="Disordered" evidence="9">
    <location>
        <begin position="317"/>
        <end position="337"/>
    </location>
</feature>
<evidence type="ECO:0000256" key="5">
    <source>
        <dbReference type="ARBA" id="ARBA00023159"/>
    </source>
</evidence>
<feature type="region of interest" description="Disordered" evidence="9">
    <location>
        <begin position="410"/>
        <end position="432"/>
    </location>
</feature>
<evidence type="ECO:0000256" key="6">
    <source>
        <dbReference type="ARBA" id="ARBA00023163"/>
    </source>
</evidence>
<dbReference type="Gene3D" id="3.30.70.330">
    <property type="match status" value="1"/>
</dbReference>
<keyword evidence="6" id="KW-0804">Transcription</keyword>
<evidence type="ECO:0000313" key="12">
    <source>
        <dbReference type="Proteomes" id="UP001642483"/>
    </source>
</evidence>
<sequence>MNTTPDYADLDELLDIGDASDIIRNAQRLRSSYEEEYTDVLEFYSGQQFDRIEQEKEKLAKENEAGLLEALQQSMDNIECDPMSEFVSFSSSFSQPVLTSNPFQPVVVNSSSSSMSTSANCTLYEPDEDSDDSVLKQLLLNPSNGNYPREIDANTSAFAEPFGEQTSKSFASDLSPKKQPKAKMPKQLSKKPFTELLKHMDSPASSASKTKPSTTFLNAKSYMRHYGSAPSSRISSPVSEKQSKKVAVKVVTAQPRLVVNKVSVPTIVANTKKPLQTKPNSTTVMPATTMKSSKVADHMIVASDMNSLLDMLEGEPSGNWPSNQKGAESDDKFFRPTPNKRRSVMLIDPLPKKKNRPNMDNIKRSNTPTSSSTTVTECIEQPFAEHDYCQPTEVKTSKASTNVLAAAIEASGITKPEPSEQDDQKSASKASAPINKVIKWEEYLQQLRSGTRSAPNSPTSSPKMTRGSARQVKNFMASRNSIVIQKPTPPPQPTPLIEPVIAAKNPKKKPTIKLLEFEQYLAKLQGKEKETSAEIPHDFTTTPSPISTTSVTVNQANIDDNHATLKKTSVTLSAGSSSHSTHKYSRQAKAVNVISNTSQPFIRISSGGKIHTAAVTSVRTIPASTTPVVMLKIPNHESISTSNAMQMPNLTVRQPFAPSVVTAIPTCLISPKAQSFLAQNGASSTAKASSNHLKDPRMFGKLNEKSQPAVLKPISRANWVPAPKQTVKATNTSVNGNSTTTATSSAPTFKLITSNKGGVETKSVILSGVTGQLKEILTLLAEQQQATDGQGHVDQQQQQQQQKTLQQLLDAITNMKAKNKANNPANTIPNASVAPTTLSENKVQSQSAGGRAPTLANAKNPTSVKKNVSVPSPLSLIHEIKQNMNKKTELTKKQQPPPQTKQQPRFIYTVPATTPSVRARSNSLITPGGGVLSLPGDKDQTTTSAKPPNITRSQSCGTPSITASHSSTIHELHSTSPTVSENLSQVVSTSERKLQQVNQPQSNNQITVFVDAEPEKNQKHAKVGGNKLNLSGKKSADCEVPQEVLKSEVPEKSTVAAETETKKECVTFNTSSTANDNDSLNFKKSPTSENGIIETVFKNDVAITVSNICDQVSKTCGKERLDKLEYSCLNSVFTKPKEYVQVLSPKDCKSESSQHLHATGEVQSVQSIKSNKISVCRSMAAAEMLAAEVLENGQQEVMVYESEKDDILEKPSDVVEIDIAAEEGEISDIDIETQYYNKLPAYFYSGKILNSDSNNVAPAAYKSSANDIQVKHGLKELSSDPLIGMDGNHSDREDNVHYNKLPHYLSSGKLSARPQEFVHGESGEVMLHSNSTHQQKRGLKFSTKPQCTPGGAVIDPNETYYSRLPSYYSYGRTHIVDTVTEPPDEPDDTVTQETLKQDEDRSQSKRKKKKKQKKKKKKQKKKVDKRLDGDRILYSKLPSYLLSGRLPLVPDRAASEESYSCSLSPSSESDEESPIAFRRAYKRAYSPKRSRSPTVSSSRSRSRSVSPRRSWANERRGYNDDVSPNCRYSDDYSSDSDYTSAIRAKRRRRYSHSSGSDREHNNRKRKDDEKSRAIEQRRVMYVGRITSTTTKTELKRRFQKFGQIDDISLYFRKDKDSYAFITFRYKCDTLAAIEHGNEGQVQPQYVLCFGGRRQFCQVEYTDLDEECEIDKGANDNDDLDFDTLLKQAMRR</sequence>
<keyword evidence="12" id="KW-1185">Reference proteome</keyword>
<feature type="region of interest" description="Disordered" evidence="9">
    <location>
        <begin position="1330"/>
        <end position="1354"/>
    </location>
</feature>
<feature type="region of interest" description="Disordered" evidence="9">
    <location>
        <begin position="919"/>
        <end position="967"/>
    </location>
</feature>